<dbReference type="EMBL" id="LXZO01000044">
    <property type="protein sequence ID" value="PAY49209.1"/>
    <property type="molecule type" value="Genomic_DNA"/>
</dbReference>
<comment type="caution">
    <text evidence="2">The sequence shown here is derived from an EMBL/GenBank/DDBJ whole genome shotgun (WGS) entry which is preliminary data.</text>
</comment>
<evidence type="ECO:0000313" key="3">
    <source>
        <dbReference type="Proteomes" id="UP000218139"/>
    </source>
</evidence>
<evidence type="ECO:0000313" key="2">
    <source>
        <dbReference type="EMBL" id="PAY49209.1"/>
    </source>
</evidence>
<name>A0A9X6S6I5_9LACO</name>
<dbReference type="Proteomes" id="UP000218139">
    <property type="component" value="Unassembled WGS sequence"/>
</dbReference>
<protein>
    <submittedName>
        <fullName evidence="2">Uncharacterized protein</fullName>
    </submittedName>
</protein>
<sequence>MMDWIVTGFESTGMFITVLLYFSVLVLIAVAASYLIYKYGIYLVIALLMVLLVAVKLLEKLIQLLVWLIKKSGKTALHVEKLVNYED</sequence>
<dbReference type="RefSeq" id="WP_086200868.1">
    <property type="nucleotide sequence ID" value="NZ_LXZG01000019.1"/>
</dbReference>
<organism evidence="2 3">
    <name type="scientific">Ligilactobacillus salivarius</name>
    <dbReference type="NCBI Taxonomy" id="1624"/>
    <lineage>
        <taxon>Bacteria</taxon>
        <taxon>Bacillati</taxon>
        <taxon>Bacillota</taxon>
        <taxon>Bacilli</taxon>
        <taxon>Lactobacillales</taxon>
        <taxon>Lactobacillaceae</taxon>
        <taxon>Ligilactobacillus</taxon>
    </lineage>
</organism>
<gene>
    <name evidence="2" type="ORF">A8C52_04515</name>
</gene>
<dbReference type="AlphaFoldDB" id="A0A9X6S6I5"/>
<evidence type="ECO:0000256" key="1">
    <source>
        <dbReference type="SAM" id="Phobius"/>
    </source>
</evidence>
<keyword evidence="1" id="KW-1133">Transmembrane helix</keyword>
<keyword evidence="1" id="KW-0812">Transmembrane</keyword>
<keyword evidence="1" id="KW-0472">Membrane</keyword>
<feature type="transmembrane region" description="Helical" evidence="1">
    <location>
        <begin position="39"/>
        <end position="58"/>
    </location>
</feature>
<accession>A0A9X6S6I5</accession>
<proteinExistence type="predicted"/>
<feature type="transmembrane region" description="Helical" evidence="1">
    <location>
        <begin position="12"/>
        <end position="33"/>
    </location>
</feature>
<reference evidence="2 3" key="1">
    <citation type="submission" date="2016-05" db="EMBL/GenBank/DDBJ databases">
        <authorList>
            <person name="Lee J.-Y."/>
            <person name="Kim E.B."/>
            <person name="Choi Y.-J."/>
        </authorList>
    </citation>
    <scope>NUCLEOTIDE SEQUENCE [LARGE SCALE GENOMIC DNA]</scope>
    <source>
        <strain evidence="2 3">KLA006</strain>
    </source>
</reference>